<protein>
    <submittedName>
        <fullName evidence="1">Uncharacterized protein</fullName>
    </submittedName>
</protein>
<dbReference type="EMBL" id="ML211203">
    <property type="protein sequence ID" value="TFK86360.1"/>
    <property type="molecule type" value="Genomic_DNA"/>
</dbReference>
<dbReference type="AlphaFoldDB" id="A0A5C3PDQ4"/>
<evidence type="ECO:0000313" key="1">
    <source>
        <dbReference type="EMBL" id="TFK86360.1"/>
    </source>
</evidence>
<name>A0A5C3PDQ4_9APHY</name>
<reference evidence="1 2" key="1">
    <citation type="journal article" date="2019" name="Nat. Ecol. Evol.">
        <title>Megaphylogeny resolves global patterns of mushroom evolution.</title>
        <authorList>
            <person name="Varga T."/>
            <person name="Krizsan K."/>
            <person name="Foldi C."/>
            <person name="Dima B."/>
            <person name="Sanchez-Garcia M."/>
            <person name="Sanchez-Ramirez S."/>
            <person name="Szollosi G.J."/>
            <person name="Szarkandi J.G."/>
            <person name="Papp V."/>
            <person name="Albert L."/>
            <person name="Andreopoulos W."/>
            <person name="Angelini C."/>
            <person name="Antonin V."/>
            <person name="Barry K.W."/>
            <person name="Bougher N.L."/>
            <person name="Buchanan P."/>
            <person name="Buyck B."/>
            <person name="Bense V."/>
            <person name="Catcheside P."/>
            <person name="Chovatia M."/>
            <person name="Cooper J."/>
            <person name="Damon W."/>
            <person name="Desjardin D."/>
            <person name="Finy P."/>
            <person name="Geml J."/>
            <person name="Haridas S."/>
            <person name="Hughes K."/>
            <person name="Justo A."/>
            <person name="Karasinski D."/>
            <person name="Kautmanova I."/>
            <person name="Kiss B."/>
            <person name="Kocsube S."/>
            <person name="Kotiranta H."/>
            <person name="LaButti K.M."/>
            <person name="Lechner B.E."/>
            <person name="Liimatainen K."/>
            <person name="Lipzen A."/>
            <person name="Lukacs Z."/>
            <person name="Mihaltcheva S."/>
            <person name="Morgado L.N."/>
            <person name="Niskanen T."/>
            <person name="Noordeloos M.E."/>
            <person name="Ohm R.A."/>
            <person name="Ortiz-Santana B."/>
            <person name="Ovrebo C."/>
            <person name="Racz N."/>
            <person name="Riley R."/>
            <person name="Savchenko A."/>
            <person name="Shiryaev A."/>
            <person name="Soop K."/>
            <person name="Spirin V."/>
            <person name="Szebenyi C."/>
            <person name="Tomsovsky M."/>
            <person name="Tulloss R.E."/>
            <person name="Uehling J."/>
            <person name="Grigoriev I.V."/>
            <person name="Vagvolgyi C."/>
            <person name="Papp T."/>
            <person name="Martin F.M."/>
            <person name="Miettinen O."/>
            <person name="Hibbett D.S."/>
            <person name="Nagy L.G."/>
        </authorList>
    </citation>
    <scope>NUCLEOTIDE SEQUENCE [LARGE SCALE GENOMIC DNA]</scope>
    <source>
        <strain evidence="1 2">HHB13444</strain>
    </source>
</reference>
<sequence length="168" mass="19239">MEREKERYTGRNLSGLNRDAVSGTSLASLSSATIIDRRPSVPPWHTLLLAVRSDQKFTTFGLHLRSSEDKWEAKGEADEFIRRHAGKETETLLKRFSNLRAVVFTLPTWDAMDLQSYRRAIVDSMPQMAGVLVVRESRYEEAEISVFKRHVNDLPISVLEKWYTSPGQ</sequence>
<proteinExistence type="predicted"/>
<dbReference type="Proteomes" id="UP000308197">
    <property type="component" value="Unassembled WGS sequence"/>
</dbReference>
<dbReference type="InParanoid" id="A0A5C3PDQ4"/>
<organism evidence="1 2">
    <name type="scientific">Polyporus arcularius HHB13444</name>
    <dbReference type="NCBI Taxonomy" id="1314778"/>
    <lineage>
        <taxon>Eukaryota</taxon>
        <taxon>Fungi</taxon>
        <taxon>Dikarya</taxon>
        <taxon>Basidiomycota</taxon>
        <taxon>Agaricomycotina</taxon>
        <taxon>Agaricomycetes</taxon>
        <taxon>Polyporales</taxon>
        <taxon>Polyporaceae</taxon>
        <taxon>Polyporus</taxon>
    </lineage>
</organism>
<gene>
    <name evidence="1" type="ORF">K466DRAFT_155892</name>
</gene>
<evidence type="ECO:0000313" key="2">
    <source>
        <dbReference type="Proteomes" id="UP000308197"/>
    </source>
</evidence>
<accession>A0A5C3PDQ4</accession>
<keyword evidence="2" id="KW-1185">Reference proteome</keyword>